<dbReference type="InterPro" id="IPR011042">
    <property type="entry name" value="6-blade_b-propeller_TolB-like"/>
</dbReference>
<dbReference type="Pfam" id="PF13442">
    <property type="entry name" value="Cytochrome_CBB3"/>
    <property type="match status" value="1"/>
</dbReference>
<dbReference type="InterPro" id="IPR009056">
    <property type="entry name" value="Cyt_c-like_dom"/>
</dbReference>
<dbReference type="SUPFAM" id="SSF50952">
    <property type="entry name" value="Soluble quinoprotein glucose dehydrogenase"/>
    <property type="match status" value="1"/>
</dbReference>
<evidence type="ECO:0000256" key="4">
    <source>
        <dbReference type="PROSITE-ProRule" id="PRU00433"/>
    </source>
</evidence>
<keyword evidence="7" id="KW-1185">Reference proteome</keyword>
<proteinExistence type="predicted"/>
<keyword evidence="1 4" id="KW-0349">Heme</keyword>
<evidence type="ECO:0000256" key="3">
    <source>
        <dbReference type="ARBA" id="ARBA00023004"/>
    </source>
</evidence>
<accession>A0ABW3QAB8</accession>
<dbReference type="RefSeq" id="WP_265993722.1">
    <property type="nucleotide sequence ID" value="NZ_CP110973.1"/>
</dbReference>
<keyword evidence="2 4" id="KW-0479">Metal-binding</keyword>
<dbReference type="EMBL" id="JBHTLP010000023">
    <property type="protein sequence ID" value="MFD1144653.1"/>
    <property type="molecule type" value="Genomic_DNA"/>
</dbReference>
<feature type="domain" description="Cytochrome c" evidence="5">
    <location>
        <begin position="404"/>
        <end position="486"/>
    </location>
</feature>
<gene>
    <name evidence="6" type="ORF">ACFQ4C_26225</name>
</gene>
<dbReference type="Gene3D" id="1.10.760.10">
    <property type="entry name" value="Cytochrome c-like domain"/>
    <property type="match status" value="1"/>
</dbReference>
<evidence type="ECO:0000256" key="2">
    <source>
        <dbReference type="ARBA" id="ARBA00022723"/>
    </source>
</evidence>
<protein>
    <submittedName>
        <fullName evidence="6">PQQ-dependent sugar dehydrogenase</fullName>
    </submittedName>
</protein>
<keyword evidence="3 4" id="KW-0408">Iron</keyword>
<dbReference type="SUPFAM" id="SSF46626">
    <property type="entry name" value="Cytochrome c"/>
    <property type="match status" value="1"/>
</dbReference>
<sequence length="506" mass="56198">MRKRVPLPIGWVGLLLFLIASVSFRVPGMLNVRVEPAESYTLDSTRLDVKTVAVNLNVPWDMVWGPDNWIWFTEQDGKVRRLNPETGQIIDLLQIGDYYRKRLGLASMVLHPDWKKTPQVFINYTHIQKDSVIVSKLVRYTYNGKILTHPTLLYQIPGYLGHNGSRLVISKDRKLLWATGDLKQHETILEPNATNGKVLRLNLDGTIPADNPFPGSPVWSMGFRVPQGLAYTDNGNLFIAEHGDATDDEVNRVVKGASYGWPHIAGFSDLPGEERYAAEHPSVFPVKAWTPTIAPAGMDYYNGNIPEWKNALLLTTLKDQSLRVLRLDARRETIIDEQIHFSKQFGRLRDVCVSPSGAVYISTSNRDWNPPANFPLPTDDRIIRISRAGVIPKAARVANVQKNTGPQSAALLYASYCASCHKPDGRGVPGSFPSLLTSARLKGDKKALIAFVLQGSQSASGEGMPAFSFMTDAQLAEVVSYARVNLAKEASAVSVEEIKQVRIDKK</sequence>
<organism evidence="6 7">
    <name type="scientific">Larkinella insperata</name>
    <dbReference type="NCBI Taxonomy" id="332158"/>
    <lineage>
        <taxon>Bacteria</taxon>
        <taxon>Pseudomonadati</taxon>
        <taxon>Bacteroidota</taxon>
        <taxon>Cytophagia</taxon>
        <taxon>Cytophagales</taxon>
        <taxon>Spirosomataceae</taxon>
        <taxon>Larkinella</taxon>
    </lineage>
</organism>
<reference evidence="7" key="1">
    <citation type="journal article" date="2019" name="Int. J. Syst. Evol. Microbiol.">
        <title>The Global Catalogue of Microorganisms (GCM) 10K type strain sequencing project: providing services to taxonomists for standard genome sequencing and annotation.</title>
        <authorList>
            <consortium name="The Broad Institute Genomics Platform"/>
            <consortium name="The Broad Institute Genome Sequencing Center for Infectious Disease"/>
            <person name="Wu L."/>
            <person name="Ma J."/>
        </authorList>
    </citation>
    <scope>NUCLEOTIDE SEQUENCE [LARGE SCALE GENOMIC DNA]</scope>
    <source>
        <strain evidence="7">CCUG 55608</strain>
    </source>
</reference>
<evidence type="ECO:0000256" key="1">
    <source>
        <dbReference type="ARBA" id="ARBA00022617"/>
    </source>
</evidence>
<dbReference type="PANTHER" id="PTHR19328:SF13">
    <property type="entry name" value="HIPL1 PROTEIN"/>
    <property type="match status" value="1"/>
</dbReference>
<dbReference type="InterPro" id="IPR036909">
    <property type="entry name" value="Cyt_c-like_dom_sf"/>
</dbReference>
<comment type="caution">
    <text evidence="6">The sequence shown here is derived from an EMBL/GenBank/DDBJ whole genome shotgun (WGS) entry which is preliminary data.</text>
</comment>
<dbReference type="InterPro" id="IPR011041">
    <property type="entry name" value="Quinoprot_gluc/sorb_DH_b-prop"/>
</dbReference>
<dbReference type="PROSITE" id="PS51007">
    <property type="entry name" value="CYTC"/>
    <property type="match status" value="1"/>
</dbReference>
<dbReference type="InterPro" id="IPR012938">
    <property type="entry name" value="Glc/Sorbosone_DH"/>
</dbReference>
<evidence type="ECO:0000313" key="7">
    <source>
        <dbReference type="Proteomes" id="UP001597116"/>
    </source>
</evidence>
<evidence type="ECO:0000259" key="5">
    <source>
        <dbReference type="PROSITE" id="PS51007"/>
    </source>
</evidence>
<dbReference type="Proteomes" id="UP001597116">
    <property type="component" value="Unassembled WGS sequence"/>
</dbReference>
<name>A0ABW3QAB8_9BACT</name>
<dbReference type="Pfam" id="PF07995">
    <property type="entry name" value="GSDH"/>
    <property type="match status" value="1"/>
</dbReference>
<dbReference type="PANTHER" id="PTHR19328">
    <property type="entry name" value="HEDGEHOG-INTERACTING PROTEIN"/>
    <property type="match status" value="1"/>
</dbReference>
<evidence type="ECO:0000313" key="6">
    <source>
        <dbReference type="EMBL" id="MFD1144653.1"/>
    </source>
</evidence>
<dbReference type="Gene3D" id="2.120.10.30">
    <property type="entry name" value="TolB, C-terminal domain"/>
    <property type="match status" value="1"/>
</dbReference>